<evidence type="ECO:0000313" key="15">
    <source>
        <dbReference type="EMBL" id="ADY62056.1"/>
    </source>
</evidence>
<keyword evidence="8 12" id="KW-1133">Transmembrane helix</keyword>
<keyword evidence="7" id="KW-0573">Peptidoglycan synthesis</keyword>
<evidence type="ECO:0000256" key="3">
    <source>
        <dbReference type="ARBA" id="ARBA00022475"/>
    </source>
</evidence>
<keyword evidence="4" id="KW-0645">Protease</keyword>
<dbReference type="RefSeq" id="WP_013630761.1">
    <property type="nucleotide sequence ID" value="NC_015174.1"/>
</dbReference>
<evidence type="ECO:0000256" key="12">
    <source>
        <dbReference type="SAM" id="Phobius"/>
    </source>
</evidence>
<evidence type="ECO:0000256" key="11">
    <source>
        <dbReference type="SAM" id="MobiDB-lite"/>
    </source>
</evidence>
<dbReference type="AlphaFoldDB" id="F0SLF0"/>
<evidence type="ECO:0000256" key="6">
    <source>
        <dbReference type="ARBA" id="ARBA00022960"/>
    </source>
</evidence>
<evidence type="ECO:0000313" key="16">
    <source>
        <dbReference type="Proteomes" id="UP000006860"/>
    </source>
</evidence>
<dbReference type="GO" id="GO:0071972">
    <property type="term" value="F:peptidoglycan L,D-transpeptidase activity"/>
    <property type="evidence" value="ECO:0007669"/>
    <property type="project" value="TreeGrafter"/>
</dbReference>
<dbReference type="PANTHER" id="PTHR30627">
    <property type="entry name" value="PEPTIDOGLYCAN D,D-TRANSPEPTIDASE"/>
    <property type="match status" value="1"/>
</dbReference>
<feature type="domain" description="Penicillin-binding protein transpeptidase" evidence="13">
    <location>
        <begin position="402"/>
        <end position="728"/>
    </location>
</feature>
<evidence type="ECO:0000256" key="4">
    <source>
        <dbReference type="ARBA" id="ARBA00022645"/>
    </source>
</evidence>
<dbReference type="Gene3D" id="3.40.710.10">
    <property type="entry name" value="DD-peptidase/beta-lactamase superfamily"/>
    <property type="match status" value="1"/>
</dbReference>
<feature type="region of interest" description="Disordered" evidence="11">
    <location>
        <begin position="286"/>
        <end position="312"/>
    </location>
</feature>
<dbReference type="InterPro" id="IPR036138">
    <property type="entry name" value="PBP_dimer_sf"/>
</dbReference>
<keyword evidence="10" id="KW-0961">Cell wall biogenesis/degradation</keyword>
<protein>
    <submittedName>
        <fullName evidence="15">Penicillin-binding protein transpeptidase</fullName>
    </submittedName>
</protein>
<reference evidence="16" key="1">
    <citation type="submission" date="2011-02" db="EMBL/GenBank/DDBJ databases">
        <title>The complete genome of Planctomyces brasiliensis DSM 5305.</title>
        <authorList>
            <person name="Lucas S."/>
            <person name="Copeland A."/>
            <person name="Lapidus A."/>
            <person name="Bruce D."/>
            <person name="Goodwin L."/>
            <person name="Pitluck S."/>
            <person name="Kyrpides N."/>
            <person name="Mavromatis K."/>
            <person name="Pagani I."/>
            <person name="Ivanova N."/>
            <person name="Ovchinnikova G."/>
            <person name="Lu M."/>
            <person name="Detter J.C."/>
            <person name="Han C."/>
            <person name="Land M."/>
            <person name="Hauser L."/>
            <person name="Markowitz V."/>
            <person name="Cheng J.-F."/>
            <person name="Hugenholtz P."/>
            <person name="Woyke T."/>
            <person name="Wu D."/>
            <person name="Tindall B."/>
            <person name="Pomrenke H.G."/>
            <person name="Brambilla E."/>
            <person name="Klenk H.-P."/>
            <person name="Eisen J.A."/>
        </authorList>
    </citation>
    <scope>NUCLEOTIDE SEQUENCE [LARGE SCALE GENOMIC DNA]</scope>
    <source>
        <strain evidence="16">ATCC 49424 / DSM 5305 / JCM 21570 / NBRC 103401 / IFAM 1448</strain>
    </source>
</reference>
<dbReference type="GO" id="GO:0008360">
    <property type="term" value="P:regulation of cell shape"/>
    <property type="evidence" value="ECO:0007669"/>
    <property type="project" value="UniProtKB-KW"/>
</dbReference>
<evidence type="ECO:0000259" key="14">
    <source>
        <dbReference type="Pfam" id="PF03717"/>
    </source>
</evidence>
<dbReference type="Pfam" id="PF03717">
    <property type="entry name" value="PBP_dimer"/>
    <property type="match status" value="1"/>
</dbReference>
<comment type="subcellular location">
    <subcellularLocation>
        <location evidence="2">Cell membrane</location>
    </subcellularLocation>
    <subcellularLocation>
        <location evidence="1">Membrane</location>
        <topology evidence="1">Single-pass membrane protein</topology>
    </subcellularLocation>
</comment>
<dbReference type="GO" id="GO:0071555">
    <property type="term" value="P:cell wall organization"/>
    <property type="evidence" value="ECO:0007669"/>
    <property type="project" value="UniProtKB-KW"/>
</dbReference>
<evidence type="ECO:0000256" key="2">
    <source>
        <dbReference type="ARBA" id="ARBA00004236"/>
    </source>
</evidence>
<feature type="transmembrane region" description="Helical" evidence="12">
    <location>
        <begin position="33"/>
        <end position="52"/>
    </location>
</feature>
<dbReference type="InterPro" id="IPR005311">
    <property type="entry name" value="PBP_dimer"/>
</dbReference>
<dbReference type="KEGG" id="pbs:Plabr_4484"/>
<dbReference type="SUPFAM" id="SSF56519">
    <property type="entry name" value="Penicillin binding protein dimerisation domain"/>
    <property type="match status" value="1"/>
</dbReference>
<dbReference type="HOGENOM" id="CLU_009289_1_1_0"/>
<dbReference type="InterPro" id="IPR012338">
    <property type="entry name" value="Beta-lactam/transpept-like"/>
</dbReference>
<dbReference type="OrthoDB" id="9804124at2"/>
<keyword evidence="4" id="KW-0121">Carboxypeptidase</keyword>
<dbReference type="Gene3D" id="3.90.1310.10">
    <property type="entry name" value="Penicillin-binding protein 2a (Domain 2)"/>
    <property type="match status" value="1"/>
</dbReference>
<dbReference type="Pfam" id="PF00905">
    <property type="entry name" value="Transpeptidase"/>
    <property type="match status" value="1"/>
</dbReference>
<dbReference type="eggNOG" id="COG0768">
    <property type="taxonomic scope" value="Bacteria"/>
</dbReference>
<dbReference type="STRING" id="756272.Plabr_4484"/>
<accession>F0SLF0</accession>
<evidence type="ECO:0000256" key="10">
    <source>
        <dbReference type="ARBA" id="ARBA00023316"/>
    </source>
</evidence>
<keyword evidence="5 12" id="KW-0812">Transmembrane</keyword>
<name>F0SLF0_RUBBR</name>
<sequence length="739" mass="82171">MRNQPHSQWQLIDYAADRREEAWNLDRQVELRTWLVGLFAVIVIAVVSARLYQLKAAHQDDFLANAHPTSTRSEPVPALDGRIYSNDGQLLAYDDQQFALAVHYRWLEDPPNENWWKQQARSLTDRSNWRDEQAMADAKAEVLARRDELWKRLARISGQPSAELTARRERIQTRVERIAAAVRKRQEERLEAADAPEQTATTENKSGWERWWEMLVSELTQPPRRTNRDPIIIREELDYHEVIEDIPTGLVAEIEAHPGDYPGVQVVSRTERIYPRGSFAAHVLGNRTPVRGDEKKAEEDSEDDKLSTAERTGRFGVERTYDAVLRGRAGERELTLDRRGEIVKNKVTSPSKSGQHLVLTLHSQLQETAEAQLDRLISPKPPLVPPLPRGSAYPDDTPPEGGSILVMNIYSGELLVAAAAPRPDLTRLTSGEAEYWNQLNTDSRSPLLSRITQVPLAPGSTFKILTALAHGHTTSADFRNFHCRGFLDSPKSHRCAIFRSNGVGHGEIDMPRALAESCNVYFFDAARRMGSDTLVDWCRRMRFGQPTGVDLPFERAGHVPSPEDNSNDSGFQWYSGDNLGLSIGQSYLTVTPLQMLTLTAAIANGGEIVQPTTLARVLNDDGSSSSTQPERAEPERIPFEETTLEEIRAGMRDAVANPRGTAFSSVNSPTVSIAGKTGTAQTGLNRPSHAWFVGYAPADNPQYAFVVNLAYGGGGGEKAGPLARAVLERMAELDIIAGR</sequence>
<dbReference type="InterPro" id="IPR050515">
    <property type="entry name" value="Beta-lactam/transpept"/>
</dbReference>
<dbReference type="SUPFAM" id="SSF56601">
    <property type="entry name" value="beta-lactamase/transpeptidase-like"/>
    <property type="match status" value="1"/>
</dbReference>
<dbReference type="Proteomes" id="UP000006860">
    <property type="component" value="Chromosome"/>
</dbReference>
<dbReference type="InterPro" id="IPR001460">
    <property type="entry name" value="PCN-bd_Tpept"/>
</dbReference>
<dbReference type="EMBL" id="CP002546">
    <property type="protein sequence ID" value="ADY62056.1"/>
    <property type="molecule type" value="Genomic_DNA"/>
</dbReference>
<keyword evidence="9 12" id="KW-0472">Membrane</keyword>
<dbReference type="GO" id="GO:0008658">
    <property type="term" value="F:penicillin binding"/>
    <property type="evidence" value="ECO:0007669"/>
    <property type="project" value="InterPro"/>
</dbReference>
<gene>
    <name evidence="15" type="ordered locus">Plabr_4484</name>
</gene>
<evidence type="ECO:0000256" key="9">
    <source>
        <dbReference type="ARBA" id="ARBA00023136"/>
    </source>
</evidence>
<keyword evidence="16" id="KW-1185">Reference proteome</keyword>
<feature type="domain" description="Penicillin-binding protein dimerisation" evidence="14">
    <location>
        <begin position="78"/>
        <end position="346"/>
    </location>
</feature>
<keyword evidence="6" id="KW-0133">Cell shape</keyword>
<dbReference type="GO" id="GO:0005886">
    <property type="term" value="C:plasma membrane"/>
    <property type="evidence" value="ECO:0007669"/>
    <property type="project" value="UniProtKB-SubCell"/>
</dbReference>
<organism evidence="15 16">
    <name type="scientific">Rubinisphaera brasiliensis (strain ATCC 49424 / DSM 5305 / JCM 21570 / IAM 15109 / NBRC 103401 / IFAM 1448)</name>
    <name type="common">Planctomyces brasiliensis</name>
    <dbReference type="NCBI Taxonomy" id="756272"/>
    <lineage>
        <taxon>Bacteria</taxon>
        <taxon>Pseudomonadati</taxon>
        <taxon>Planctomycetota</taxon>
        <taxon>Planctomycetia</taxon>
        <taxon>Planctomycetales</taxon>
        <taxon>Planctomycetaceae</taxon>
        <taxon>Rubinisphaera</taxon>
    </lineage>
</organism>
<evidence type="ECO:0000259" key="13">
    <source>
        <dbReference type="Pfam" id="PF00905"/>
    </source>
</evidence>
<feature type="compositionally biased region" description="Basic and acidic residues" evidence="11">
    <location>
        <begin position="290"/>
        <end position="312"/>
    </location>
</feature>
<keyword evidence="4" id="KW-0378">Hydrolase</keyword>
<proteinExistence type="predicted"/>
<dbReference type="PANTHER" id="PTHR30627:SF2">
    <property type="entry name" value="PEPTIDOGLYCAN D,D-TRANSPEPTIDASE MRDA"/>
    <property type="match status" value="1"/>
</dbReference>
<dbReference type="GO" id="GO:0009252">
    <property type="term" value="P:peptidoglycan biosynthetic process"/>
    <property type="evidence" value="ECO:0007669"/>
    <property type="project" value="UniProtKB-KW"/>
</dbReference>
<evidence type="ECO:0000256" key="8">
    <source>
        <dbReference type="ARBA" id="ARBA00022989"/>
    </source>
</evidence>
<evidence type="ECO:0000256" key="1">
    <source>
        <dbReference type="ARBA" id="ARBA00004167"/>
    </source>
</evidence>
<keyword evidence="3" id="KW-1003">Cell membrane</keyword>
<evidence type="ECO:0000256" key="5">
    <source>
        <dbReference type="ARBA" id="ARBA00022692"/>
    </source>
</evidence>
<evidence type="ECO:0000256" key="7">
    <source>
        <dbReference type="ARBA" id="ARBA00022984"/>
    </source>
</evidence>